<sequence>MANNPQGRPDRDLAETKPRLEAYLPPKDEKTFTFAICLLDTEEMIGIGGCYSLKSMFGWPVVGYMLDREYWGRGLATEFLRGWLGMWAALPRMDDQVEIEVDARTVAGGDENEGVVMEEEQVVTWTVAGENMASERVMQKSGFECFLRWREPDLRAPEVEVELVAYRYFPMRKKTTIREE</sequence>
<dbReference type="AlphaFoldDB" id="A0AAJ0BGY4"/>
<proteinExistence type="predicted"/>
<dbReference type="PANTHER" id="PTHR43792:SF1">
    <property type="entry name" value="N-ACETYLTRANSFERASE DOMAIN-CONTAINING PROTEIN"/>
    <property type="match status" value="1"/>
</dbReference>
<dbReference type="GO" id="GO:0016747">
    <property type="term" value="F:acyltransferase activity, transferring groups other than amino-acyl groups"/>
    <property type="evidence" value="ECO:0007669"/>
    <property type="project" value="InterPro"/>
</dbReference>
<dbReference type="InterPro" id="IPR051531">
    <property type="entry name" value="N-acetyltransferase"/>
</dbReference>
<comment type="caution">
    <text evidence="2">The sequence shown here is derived from an EMBL/GenBank/DDBJ whole genome shotgun (WGS) entry which is preliminary data.</text>
</comment>
<gene>
    <name evidence="2" type="ORF">QBC47DRAFT_378198</name>
</gene>
<evidence type="ECO:0000313" key="3">
    <source>
        <dbReference type="Proteomes" id="UP001239445"/>
    </source>
</evidence>
<dbReference type="InterPro" id="IPR000182">
    <property type="entry name" value="GNAT_dom"/>
</dbReference>
<protein>
    <submittedName>
        <fullName evidence="2">GNAT domain-containing protein</fullName>
    </submittedName>
</protein>
<feature type="domain" description="N-acetyltransferase" evidence="1">
    <location>
        <begin position="10"/>
        <end position="144"/>
    </location>
</feature>
<dbReference type="Pfam" id="PF13302">
    <property type="entry name" value="Acetyltransf_3"/>
    <property type="match status" value="1"/>
</dbReference>
<dbReference type="EMBL" id="MU839831">
    <property type="protein sequence ID" value="KAK1756978.1"/>
    <property type="molecule type" value="Genomic_DNA"/>
</dbReference>
<accession>A0AAJ0BGY4</accession>
<reference evidence="2" key="1">
    <citation type="submission" date="2023-06" db="EMBL/GenBank/DDBJ databases">
        <title>Genome-scale phylogeny and comparative genomics of the fungal order Sordariales.</title>
        <authorList>
            <consortium name="Lawrence Berkeley National Laboratory"/>
            <person name="Hensen N."/>
            <person name="Bonometti L."/>
            <person name="Westerberg I."/>
            <person name="Brannstrom I.O."/>
            <person name="Guillou S."/>
            <person name="Cros-Aarteil S."/>
            <person name="Calhoun S."/>
            <person name="Haridas S."/>
            <person name="Kuo A."/>
            <person name="Mondo S."/>
            <person name="Pangilinan J."/>
            <person name="Riley R."/>
            <person name="Labutti K."/>
            <person name="Andreopoulos B."/>
            <person name="Lipzen A."/>
            <person name="Chen C."/>
            <person name="Yanf M."/>
            <person name="Daum C."/>
            <person name="Ng V."/>
            <person name="Clum A."/>
            <person name="Steindorff A."/>
            <person name="Ohm R."/>
            <person name="Martin F."/>
            <person name="Silar P."/>
            <person name="Natvig D."/>
            <person name="Lalanne C."/>
            <person name="Gautier V."/>
            <person name="Ament-Velasquez S.L."/>
            <person name="Kruys A."/>
            <person name="Hutchinson M.I."/>
            <person name="Powell A.J."/>
            <person name="Barry K."/>
            <person name="Miller A.N."/>
            <person name="Grigoriev I.V."/>
            <person name="Debuchy R."/>
            <person name="Gladieux P."/>
            <person name="Thoren M.H."/>
            <person name="Johannesson H."/>
        </authorList>
    </citation>
    <scope>NUCLEOTIDE SEQUENCE</scope>
    <source>
        <strain evidence="2">PSN4</strain>
    </source>
</reference>
<evidence type="ECO:0000313" key="2">
    <source>
        <dbReference type="EMBL" id="KAK1756978.1"/>
    </source>
</evidence>
<name>A0AAJ0BGY4_9PEZI</name>
<dbReference type="PANTHER" id="PTHR43792">
    <property type="entry name" value="GNAT FAMILY, PUTATIVE (AFU_ORTHOLOGUE AFUA_3G00765)-RELATED-RELATED"/>
    <property type="match status" value="1"/>
</dbReference>
<dbReference type="SUPFAM" id="SSF55729">
    <property type="entry name" value="Acyl-CoA N-acyltransferases (Nat)"/>
    <property type="match status" value="1"/>
</dbReference>
<dbReference type="Gene3D" id="3.40.630.30">
    <property type="match status" value="1"/>
</dbReference>
<keyword evidence="3" id="KW-1185">Reference proteome</keyword>
<organism evidence="2 3">
    <name type="scientific">Echria macrotheca</name>
    <dbReference type="NCBI Taxonomy" id="438768"/>
    <lineage>
        <taxon>Eukaryota</taxon>
        <taxon>Fungi</taxon>
        <taxon>Dikarya</taxon>
        <taxon>Ascomycota</taxon>
        <taxon>Pezizomycotina</taxon>
        <taxon>Sordariomycetes</taxon>
        <taxon>Sordariomycetidae</taxon>
        <taxon>Sordariales</taxon>
        <taxon>Schizotheciaceae</taxon>
        <taxon>Echria</taxon>
    </lineage>
</organism>
<dbReference type="Proteomes" id="UP001239445">
    <property type="component" value="Unassembled WGS sequence"/>
</dbReference>
<evidence type="ECO:0000259" key="1">
    <source>
        <dbReference type="Pfam" id="PF13302"/>
    </source>
</evidence>
<dbReference type="InterPro" id="IPR016181">
    <property type="entry name" value="Acyl_CoA_acyltransferase"/>
</dbReference>